<dbReference type="Pfam" id="PF03061">
    <property type="entry name" value="4HBT"/>
    <property type="match status" value="1"/>
</dbReference>
<dbReference type="EMBL" id="ML977169">
    <property type="protein sequence ID" value="KAF1984266.1"/>
    <property type="molecule type" value="Genomic_DNA"/>
</dbReference>
<dbReference type="Proteomes" id="UP000800041">
    <property type="component" value="Unassembled WGS sequence"/>
</dbReference>
<dbReference type="InterPro" id="IPR039298">
    <property type="entry name" value="ACOT13"/>
</dbReference>
<reference evidence="4" key="1">
    <citation type="journal article" date="2020" name="Stud. Mycol.">
        <title>101 Dothideomycetes genomes: a test case for predicting lifestyles and emergence of pathogens.</title>
        <authorList>
            <person name="Haridas S."/>
            <person name="Albert R."/>
            <person name="Binder M."/>
            <person name="Bloem J."/>
            <person name="Labutti K."/>
            <person name="Salamov A."/>
            <person name="Andreopoulos B."/>
            <person name="Baker S."/>
            <person name="Barry K."/>
            <person name="Bills G."/>
            <person name="Bluhm B."/>
            <person name="Cannon C."/>
            <person name="Castanera R."/>
            <person name="Culley D."/>
            <person name="Daum C."/>
            <person name="Ezra D."/>
            <person name="Gonzalez J."/>
            <person name="Henrissat B."/>
            <person name="Kuo A."/>
            <person name="Liang C."/>
            <person name="Lipzen A."/>
            <person name="Lutzoni F."/>
            <person name="Magnuson J."/>
            <person name="Mondo S."/>
            <person name="Nolan M."/>
            <person name="Ohm R."/>
            <person name="Pangilinan J."/>
            <person name="Park H.-J."/>
            <person name="Ramirez L."/>
            <person name="Alfaro M."/>
            <person name="Sun H."/>
            <person name="Tritt A."/>
            <person name="Yoshinaga Y."/>
            <person name="Zwiers L.-H."/>
            <person name="Turgeon B."/>
            <person name="Goodwin S."/>
            <person name="Spatafora J."/>
            <person name="Crous P."/>
            <person name="Grigoriev I."/>
        </authorList>
    </citation>
    <scope>NUCLEOTIDE SEQUENCE</scope>
    <source>
        <strain evidence="4">CBS 113979</strain>
    </source>
</reference>
<evidence type="ECO:0000313" key="5">
    <source>
        <dbReference type="Proteomes" id="UP000800041"/>
    </source>
</evidence>
<dbReference type="AlphaFoldDB" id="A0A6G1GTH4"/>
<dbReference type="Gene3D" id="3.10.129.10">
    <property type="entry name" value="Hotdog Thioesterase"/>
    <property type="match status" value="1"/>
</dbReference>
<proteinExistence type="inferred from homology"/>
<dbReference type="GO" id="GO:0047617">
    <property type="term" value="F:fatty acyl-CoA hydrolase activity"/>
    <property type="evidence" value="ECO:0007669"/>
    <property type="project" value="InterPro"/>
</dbReference>
<protein>
    <submittedName>
        <fullName evidence="4">Thioesterase/thiol ester dehydrase-isomerase</fullName>
    </submittedName>
</protein>
<dbReference type="SUPFAM" id="SSF54637">
    <property type="entry name" value="Thioesterase/thiol ester dehydrase-isomerase"/>
    <property type="match status" value="1"/>
</dbReference>
<dbReference type="NCBIfam" id="TIGR00369">
    <property type="entry name" value="unchar_dom_1"/>
    <property type="match status" value="1"/>
</dbReference>
<dbReference type="InterPro" id="IPR029069">
    <property type="entry name" value="HotDog_dom_sf"/>
</dbReference>
<sequence length="155" mass="16782">MTPFEKAELFSNYLSEMFPGRFDSTIKPYLKLKSASVDPSDPSLARLIYTLHIHPSLCNGGANLHGGAVALIFDMCTSMAIGCVAREGFWDSGHVSRSLNCTYLRPAAEGTDVSVEVETVHLGKKMALTRGVIRNGQGKVCYTCEHDKASLGPSL</sequence>
<keyword evidence="5" id="KW-1185">Reference proteome</keyword>
<dbReference type="GO" id="GO:0016853">
    <property type="term" value="F:isomerase activity"/>
    <property type="evidence" value="ECO:0007669"/>
    <property type="project" value="UniProtKB-KW"/>
</dbReference>
<accession>A0A6G1GTH4</accession>
<evidence type="ECO:0000313" key="4">
    <source>
        <dbReference type="EMBL" id="KAF1984266.1"/>
    </source>
</evidence>
<dbReference type="OrthoDB" id="2831072at2759"/>
<keyword evidence="2" id="KW-0378">Hydrolase</keyword>
<feature type="domain" description="Thioesterase" evidence="3">
    <location>
        <begin position="63"/>
        <end position="141"/>
    </location>
</feature>
<dbReference type="PANTHER" id="PTHR21660">
    <property type="entry name" value="THIOESTERASE SUPERFAMILY MEMBER-RELATED"/>
    <property type="match status" value="1"/>
</dbReference>
<dbReference type="InterPro" id="IPR003736">
    <property type="entry name" value="PAAI_dom"/>
</dbReference>
<comment type="similarity">
    <text evidence="1">Belongs to the thioesterase PaaI family.</text>
</comment>
<dbReference type="InterPro" id="IPR006683">
    <property type="entry name" value="Thioestr_dom"/>
</dbReference>
<evidence type="ECO:0000256" key="1">
    <source>
        <dbReference type="ARBA" id="ARBA00008324"/>
    </source>
</evidence>
<keyword evidence="4" id="KW-0413">Isomerase</keyword>
<dbReference type="PANTHER" id="PTHR21660:SF1">
    <property type="entry name" value="ACYL-COENZYME A THIOESTERASE 13"/>
    <property type="match status" value="1"/>
</dbReference>
<name>A0A6G1GTH4_9PEZI</name>
<gene>
    <name evidence="4" type="ORF">K402DRAFT_414005</name>
</gene>
<organism evidence="4 5">
    <name type="scientific">Aulographum hederae CBS 113979</name>
    <dbReference type="NCBI Taxonomy" id="1176131"/>
    <lineage>
        <taxon>Eukaryota</taxon>
        <taxon>Fungi</taxon>
        <taxon>Dikarya</taxon>
        <taxon>Ascomycota</taxon>
        <taxon>Pezizomycotina</taxon>
        <taxon>Dothideomycetes</taxon>
        <taxon>Pleosporomycetidae</taxon>
        <taxon>Aulographales</taxon>
        <taxon>Aulographaceae</taxon>
    </lineage>
</organism>
<dbReference type="CDD" id="cd03443">
    <property type="entry name" value="PaaI_thioesterase"/>
    <property type="match status" value="1"/>
</dbReference>
<evidence type="ECO:0000256" key="2">
    <source>
        <dbReference type="ARBA" id="ARBA00022801"/>
    </source>
</evidence>
<evidence type="ECO:0000259" key="3">
    <source>
        <dbReference type="Pfam" id="PF03061"/>
    </source>
</evidence>